<dbReference type="GO" id="GO:0032259">
    <property type="term" value="P:methylation"/>
    <property type="evidence" value="ECO:0007669"/>
    <property type="project" value="UniProtKB-KW"/>
</dbReference>
<dbReference type="GO" id="GO:0032981">
    <property type="term" value="P:mitochondrial respiratory chain complex I assembly"/>
    <property type="evidence" value="ECO:0007669"/>
    <property type="project" value="TreeGrafter"/>
</dbReference>
<dbReference type="AlphaFoldDB" id="A0A4S4DPT7"/>
<keyword evidence="5 7" id="KW-0496">Mitochondrion</keyword>
<comment type="catalytic activity">
    <reaction evidence="6 7">
        <text>L-arginyl-[protein] + 2 S-adenosyl-L-methionine = N(omega),N(omega)'-dimethyl-L-arginyl-[protein] + 2 S-adenosyl-L-homocysteine + 2 H(+)</text>
        <dbReference type="Rhea" id="RHEA:48108"/>
        <dbReference type="Rhea" id="RHEA-COMP:10532"/>
        <dbReference type="Rhea" id="RHEA-COMP:11992"/>
        <dbReference type="ChEBI" id="CHEBI:15378"/>
        <dbReference type="ChEBI" id="CHEBI:29965"/>
        <dbReference type="ChEBI" id="CHEBI:57856"/>
        <dbReference type="ChEBI" id="CHEBI:59789"/>
        <dbReference type="ChEBI" id="CHEBI:88221"/>
        <dbReference type="EC" id="2.1.1.320"/>
    </reaction>
</comment>
<dbReference type="GO" id="GO:0005739">
    <property type="term" value="C:mitochondrion"/>
    <property type="evidence" value="ECO:0007669"/>
    <property type="project" value="UniProtKB-SubCell"/>
</dbReference>
<organism evidence="9 10">
    <name type="scientific">Camellia sinensis var. sinensis</name>
    <name type="common">China tea</name>
    <dbReference type="NCBI Taxonomy" id="542762"/>
    <lineage>
        <taxon>Eukaryota</taxon>
        <taxon>Viridiplantae</taxon>
        <taxon>Streptophyta</taxon>
        <taxon>Embryophyta</taxon>
        <taxon>Tracheophyta</taxon>
        <taxon>Spermatophyta</taxon>
        <taxon>Magnoliopsida</taxon>
        <taxon>eudicotyledons</taxon>
        <taxon>Gunneridae</taxon>
        <taxon>Pentapetalae</taxon>
        <taxon>asterids</taxon>
        <taxon>Ericales</taxon>
        <taxon>Theaceae</taxon>
        <taxon>Camellia</taxon>
    </lineage>
</organism>
<proteinExistence type="inferred from homology"/>
<dbReference type="GO" id="GO:0035243">
    <property type="term" value="F:protein-arginine omega-N symmetric methyltransferase activity"/>
    <property type="evidence" value="ECO:0007669"/>
    <property type="project" value="UniProtKB-EC"/>
</dbReference>
<comment type="subcellular location">
    <subcellularLocation>
        <location evidence="1 7">Mitochondrion</location>
    </subcellularLocation>
</comment>
<dbReference type="PANTHER" id="PTHR12049:SF7">
    <property type="entry name" value="PROTEIN ARGININE METHYLTRANSFERASE NDUFAF7, MITOCHONDRIAL"/>
    <property type="match status" value="1"/>
</dbReference>
<reference evidence="9 10" key="1">
    <citation type="journal article" date="2018" name="Proc. Natl. Acad. Sci. U.S.A.">
        <title>Draft genome sequence of Camellia sinensis var. sinensis provides insights into the evolution of the tea genome and tea quality.</title>
        <authorList>
            <person name="Wei C."/>
            <person name="Yang H."/>
            <person name="Wang S."/>
            <person name="Zhao J."/>
            <person name="Liu C."/>
            <person name="Gao L."/>
            <person name="Xia E."/>
            <person name="Lu Y."/>
            <person name="Tai Y."/>
            <person name="She G."/>
            <person name="Sun J."/>
            <person name="Cao H."/>
            <person name="Tong W."/>
            <person name="Gao Q."/>
            <person name="Li Y."/>
            <person name="Deng W."/>
            <person name="Jiang X."/>
            <person name="Wang W."/>
            <person name="Chen Q."/>
            <person name="Zhang S."/>
            <person name="Li H."/>
            <person name="Wu J."/>
            <person name="Wang P."/>
            <person name="Li P."/>
            <person name="Shi C."/>
            <person name="Zheng F."/>
            <person name="Jian J."/>
            <person name="Huang B."/>
            <person name="Shan D."/>
            <person name="Shi M."/>
            <person name="Fang C."/>
            <person name="Yue Y."/>
            <person name="Li F."/>
            <person name="Li D."/>
            <person name="Wei S."/>
            <person name="Han B."/>
            <person name="Jiang C."/>
            <person name="Yin Y."/>
            <person name="Xia T."/>
            <person name="Zhang Z."/>
            <person name="Bennetzen J.L."/>
            <person name="Zhao S."/>
            <person name="Wan X."/>
        </authorList>
    </citation>
    <scope>NUCLEOTIDE SEQUENCE [LARGE SCALE GENOMIC DNA]</scope>
    <source>
        <strain evidence="10">cv. Shuchazao</strain>
        <tissue evidence="9">Leaf</tissue>
    </source>
</reference>
<accession>A0A4S4DPT7</accession>
<evidence type="ECO:0000256" key="7">
    <source>
        <dbReference type="RuleBase" id="RU364114"/>
    </source>
</evidence>
<dbReference type="Pfam" id="PF02636">
    <property type="entry name" value="Methyltransf_28"/>
    <property type="match status" value="1"/>
</dbReference>
<evidence type="ECO:0000256" key="2">
    <source>
        <dbReference type="ARBA" id="ARBA00005891"/>
    </source>
</evidence>
<keyword evidence="4 7" id="KW-0808">Transferase</keyword>
<dbReference type="EC" id="2.1.1.320" evidence="7"/>
<evidence type="ECO:0000256" key="6">
    <source>
        <dbReference type="ARBA" id="ARBA00048612"/>
    </source>
</evidence>
<dbReference type="EMBL" id="SDRB02010666">
    <property type="protein sequence ID" value="THG05092.1"/>
    <property type="molecule type" value="Genomic_DNA"/>
</dbReference>
<comment type="function">
    <text evidence="7">Arginine methyltransferase involved in the assembly or stability of mitochondrial NADH:ubiquinone oxidoreductase complex (complex I).</text>
</comment>
<name>A0A4S4DPT7_CAMSN</name>
<dbReference type="Gene3D" id="3.40.50.12710">
    <property type="match status" value="1"/>
</dbReference>
<feature type="compositionally biased region" description="Polar residues" evidence="8">
    <location>
        <begin position="50"/>
        <end position="68"/>
    </location>
</feature>
<dbReference type="InterPro" id="IPR003788">
    <property type="entry name" value="NDUFAF7"/>
</dbReference>
<gene>
    <name evidence="9" type="ORF">TEA_012898</name>
</gene>
<comment type="caution">
    <text evidence="9">The sequence shown here is derived from an EMBL/GenBank/DDBJ whole genome shotgun (WGS) entry which is preliminary data.</text>
</comment>
<evidence type="ECO:0000256" key="8">
    <source>
        <dbReference type="SAM" id="MobiDB-lite"/>
    </source>
</evidence>
<evidence type="ECO:0000313" key="10">
    <source>
        <dbReference type="Proteomes" id="UP000306102"/>
    </source>
</evidence>
<evidence type="ECO:0000256" key="4">
    <source>
        <dbReference type="ARBA" id="ARBA00022679"/>
    </source>
</evidence>
<evidence type="ECO:0000313" key="9">
    <source>
        <dbReference type="EMBL" id="THG05092.1"/>
    </source>
</evidence>
<dbReference type="SUPFAM" id="SSF53335">
    <property type="entry name" value="S-adenosyl-L-methionine-dependent methyltransferases"/>
    <property type="match status" value="2"/>
</dbReference>
<dbReference type="Proteomes" id="UP000306102">
    <property type="component" value="Unassembled WGS sequence"/>
</dbReference>
<feature type="compositionally biased region" description="Basic and acidic residues" evidence="8">
    <location>
        <begin position="78"/>
        <end position="88"/>
    </location>
</feature>
<dbReference type="InterPro" id="IPR029063">
    <property type="entry name" value="SAM-dependent_MTases_sf"/>
</dbReference>
<comment type="similarity">
    <text evidence="2 7">Belongs to the NDUFAF7 family.</text>
</comment>
<dbReference type="STRING" id="542762.A0A4S4DPT7"/>
<dbReference type="PANTHER" id="PTHR12049">
    <property type="entry name" value="PROTEIN ARGININE METHYLTRANSFERASE NDUFAF7, MITOCHONDRIAL"/>
    <property type="match status" value="1"/>
</dbReference>
<evidence type="ECO:0000256" key="3">
    <source>
        <dbReference type="ARBA" id="ARBA00022603"/>
    </source>
</evidence>
<keyword evidence="10" id="KW-1185">Reference proteome</keyword>
<protein>
    <recommendedName>
        <fullName evidence="7">Protein arginine methyltransferase NDUFAF7</fullName>
        <ecNumber evidence="7">2.1.1.320</ecNumber>
    </recommendedName>
</protein>
<keyword evidence="3 7" id="KW-0489">Methyltransferase</keyword>
<feature type="region of interest" description="Disordered" evidence="8">
    <location>
        <begin position="50"/>
        <end position="88"/>
    </location>
</feature>
<sequence>MLRRLLVQVSTQHRRCLFTPHSSFAFRQCSSSSSSSPSQIGNSTFVEHLKGSNQSTEATSQPSSTLSVDRSGLYNPPEHSHEPSSDSELVKHLKGVIKFRGGPISVAEYMEEVLTNPKAGFYINRDVFGAEGDFITSPEVSQMFGEMVGVWAMCLWEQMGQPNRVNLIELGPGRGTLMADLLRGSSKCKNFIESLHIHMVECSPTLQKLQYENLKCVDEDHPEKRSISTLARTPVSWHATLEQVPTGLPTIIIAHEFFDALPVHQFQITTLVSIAFFIYLAIVKLMECSWHPPFDIKDLGSMVPLESYMGKLSFKLCKESPPLERASRGWCEKMIDVAEDSSFRFVLSPQPTPATLFLMKRCKWAGAEEIAKLDRIEVSPKSMELTQTIAKRISSDGGGALIIDYGLNGVVSDSLQAIQKHKFVDILDNPGTADLSAYVDFASVMHSAEEVSEDVSVHGPITQSQFLGSLGINFRVEALLENCTDEQAESLRTGYWRLVGDGEAPFWEGPDEQVPIGMGTRYLAMAIVNKKQGIPVPFQ</sequence>
<evidence type="ECO:0000256" key="5">
    <source>
        <dbReference type="ARBA" id="ARBA00023128"/>
    </source>
</evidence>
<evidence type="ECO:0000256" key="1">
    <source>
        <dbReference type="ARBA" id="ARBA00004173"/>
    </source>
</evidence>
<dbReference type="InterPro" id="IPR038375">
    <property type="entry name" value="NDUFAF7_sf"/>
</dbReference>